<accession>A0A6N0JGM0</accession>
<dbReference type="AlphaFoldDB" id="A0A6N0JGM0"/>
<dbReference type="EMBL" id="CP054569">
    <property type="protein sequence ID" value="QKQ46153.1"/>
    <property type="molecule type" value="Genomic_DNA"/>
</dbReference>
<sequence>MELELTPQQVEGLCAIDAKGFVQTVKQDILRDYPGIASAGLTERLAAALAQARALGIEEDENLVNFLRTEALVPGFYKQPGLRRWMKKPGRPADQRFHDFMQVMRWQLRHGPAPQKTE</sequence>
<organism evidence="1 2">
    <name type="scientific">Achromobacter denitrificans</name>
    <name type="common">Alcaligenes denitrificans</name>
    <dbReference type="NCBI Taxonomy" id="32002"/>
    <lineage>
        <taxon>Bacteria</taxon>
        <taxon>Pseudomonadati</taxon>
        <taxon>Pseudomonadota</taxon>
        <taxon>Betaproteobacteria</taxon>
        <taxon>Burkholderiales</taxon>
        <taxon>Alcaligenaceae</taxon>
        <taxon>Achromobacter</taxon>
    </lineage>
</organism>
<dbReference type="Proteomes" id="UP000509782">
    <property type="component" value="Chromosome"/>
</dbReference>
<proteinExistence type="predicted"/>
<name>A0A6N0JGM0_ACHDE</name>
<evidence type="ECO:0000313" key="2">
    <source>
        <dbReference type="Proteomes" id="UP000509782"/>
    </source>
</evidence>
<protein>
    <submittedName>
        <fullName evidence="1">Uncharacterized protein</fullName>
    </submittedName>
</protein>
<evidence type="ECO:0000313" key="1">
    <source>
        <dbReference type="EMBL" id="QKQ46153.1"/>
    </source>
</evidence>
<reference evidence="1 2" key="1">
    <citation type="submission" date="2020-05" db="EMBL/GenBank/DDBJ databases">
        <title>FDA dAtabase for Regulatory Grade micrObial Sequences (FDA-ARGOS): Supporting development and validation of Infectious Disease Dx tests.</title>
        <authorList>
            <person name="Sproer C."/>
            <person name="Gronow S."/>
            <person name="Severitt S."/>
            <person name="Schroder I."/>
            <person name="Tallon L."/>
            <person name="Sadzewicz L."/>
            <person name="Zhao X."/>
            <person name="Vavikolanu K."/>
            <person name="Mehta A."/>
            <person name="Aluvathingal J."/>
            <person name="Nadendla S."/>
            <person name="Myers T."/>
            <person name="Yan Y."/>
            <person name="Sichtig H."/>
        </authorList>
    </citation>
    <scope>NUCLEOTIDE SEQUENCE [LARGE SCALE GENOMIC DNA]</scope>
    <source>
        <strain evidence="1 2">FDAARGOS_787</strain>
    </source>
</reference>
<gene>
    <name evidence="1" type="ORF">FOC81_05390</name>
</gene>
<dbReference type="RefSeq" id="WP_174715877.1">
    <property type="nucleotide sequence ID" value="NZ_CP054569.1"/>
</dbReference>